<evidence type="ECO:0000313" key="1">
    <source>
        <dbReference type="EMBL" id="PWA11106.1"/>
    </source>
</evidence>
<evidence type="ECO:0000313" key="2">
    <source>
        <dbReference type="Proteomes" id="UP000245998"/>
    </source>
</evidence>
<sequence>MSNNVVTQLRWTEEDVYAYLEFKGFKTNKENLQKLLDNGLGKALDFVLLESGWDVIMQVIDETENLEPN</sequence>
<accession>A0A2U1K0S5</accession>
<dbReference type="EMBL" id="QCZG01000019">
    <property type="protein sequence ID" value="PWA11106.1"/>
    <property type="molecule type" value="Genomic_DNA"/>
</dbReference>
<dbReference type="Proteomes" id="UP000245998">
    <property type="component" value="Unassembled WGS sequence"/>
</dbReference>
<organism evidence="1 2">
    <name type="scientific">Pueribacillus theae</name>
    <dbReference type="NCBI Taxonomy" id="2171751"/>
    <lineage>
        <taxon>Bacteria</taxon>
        <taxon>Bacillati</taxon>
        <taxon>Bacillota</taxon>
        <taxon>Bacilli</taxon>
        <taxon>Bacillales</taxon>
        <taxon>Bacillaceae</taxon>
        <taxon>Pueribacillus</taxon>
    </lineage>
</organism>
<protein>
    <submittedName>
        <fullName evidence="1">Uncharacterized protein</fullName>
    </submittedName>
</protein>
<dbReference type="AlphaFoldDB" id="A0A2U1K0S5"/>
<proteinExistence type="predicted"/>
<keyword evidence="2" id="KW-1185">Reference proteome</keyword>
<dbReference type="RefSeq" id="WP_116554838.1">
    <property type="nucleotide sequence ID" value="NZ_QCZG01000019.1"/>
</dbReference>
<name>A0A2U1K0S5_9BACI</name>
<gene>
    <name evidence="1" type="ORF">DCC39_10430</name>
</gene>
<reference evidence="1 2" key="1">
    <citation type="submission" date="2018-04" db="EMBL/GenBank/DDBJ databases">
        <title>Camelliibacillus theae gen. nov., sp. nov., isolated from Pu'er tea.</title>
        <authorList>
            <person name="Niu L."/>
        </authorList>
    </citation>
    <scope>NUCLEOTIDE SEQUENCE [LARGE SCALE GENOMIC DNA]</scope>
    <source>
        <strain evidence="1 2">T8</strain>
    </source>
</reference>
<comment type="caution">
    <text evidence="1">The sequence shown here is derived from an EMBL/GenBank/DDBJ whole genome shotgun (WGS) entry which is preliminary data.</text>
</comment>